<dbReference type="GO" id="GO:1990281">
    <property type="term" value="C:efflux pump complex"/>
    <property type="evidence" value="ECO:0007669"/>
    <property type="project" value="TreeGrafter"/>
</dbReference>
<feature type="domain" description="CzcB-like C-terminal circularly permuted SH3-like" evidence="5">
    <location>
        <begin position="287"/>
        <end position="340"/>
    </location>
</feature>
<dbReference type="OrthoDB" id="9806939at2"/>
<dbReference type="NCBIfam" id="TIGR01730">
    <property type="entry name" value="RND_mfp"/>
    <property type="match status" value="1"/>
</dbReference>
<reference evidence="6 7" key="1">
    <citation type="submission" date="2018-05" db="EMBL/GenBank/DDBJ databases">
        <title>Genomic Encyclopedia of Type Strains, Phase IV (KMG-IV): sequencing the most valuable type-strain genomes for metagenomic binning, comparative biology and taxonomic classification.</title>
        <authorList>
            <person name="Goeker M."/>
        </authorList>
    </citation>
    <scope>NUCLEOTIDE SEQUENCE [LARGE SCALE GENOMIC DNA]</scope>
    <source>
        <strain evidence="6 7">DSM 29661</strain>
    </source>
</reference>
<organism evidence="6 7">
    <name type="scientific">Rivihabitans pingtungensis</name>
    <dbReference type="NCBI Taxonomy" id="1054498"/>
    <lineage>
        <taxon>Bacteria</taxon>
        <taxon>Pseudomonadati</taxon>
        <taxon>Pseudomonadota</taxon>
        <taxon>Betaproteobacteria</taxon>
        <taxon>Neisseriales</taxon>
        <taxon>Aquaspirillaceae</taxon>
        <taxon>Rivihabitans</taxon>
    </lineage>
</organism>
<sequence length="371" mass="39127">MKPVFTLAMLGLLACGLSACQPDNSQAKKSSPPAVTITTAPLSQRPLEARIGSLASIEAVNSPQVLAEVAGRVAAVAVDVGAQVKPGQLLLTLDPADLRNSKLAQDAEVARLGALADQQRRNVVRYRDLLTQGFISDAKMDELVAQQQAIEQQWAAAKAQAANSQRMVDKAQVRAPVAGAIDTRLVNVGEYVTVGKPLFTLASGGALRARFALSGREAASVKPGLLVRLETDGERLSSHISETRPAIDARNGMIEALAPLPADGPWRAGLAVHAEVVLAERQGLAAPQVAVIERPAGSTVYVVKGDHVEARRVRVGIRQDGWVELLDGVQPGETLAVDGAGFLTDKAKVKLAKPDKDKPGKEKTSKTEAKP</sequence>
<accession>A0A318KDN7</accession>
<evidence type="ECO:0000256" key="3">
    <source>
        <dbReference type="SAM" id="SignalP"/>
    </source>
</evidence>
<dbReference type="Pfam" id="PF25917">
    <property type="entry name" value="BSH_RND"/>
    <property type="match status" value="1"/>
</dbReference>
<dbReference type="SUPFAM" id="SSF111369">
    <property type="entry name" value="HlyD-like secretion proteins"/>
    <property type="match status" value="1"/>
</dbReference>
<dbReference type="RefSeq" id="WP_110391954.1">
    <property type="nucleotide sequence ID" value="NZ_QJKI01000028.1"/>
</dbReference>
<gene>
    <name evidence="6" type="ORF">DFR34_12826</name>
</gene>
<proteinExistence type="inferred from homology"/>
<dbReference type="Gene3D" id="1.10.287.470">
    <property type="entry name" value="Helix hairpin bin"/>
    <property type="match status" value="1"/>
</dbReference>
<dbReference type="PANTHER" id="PTHR30469:SF11">
    <property type="entry name" value="BLL4320 PROTEIN"/>
    <property type="match status" value="1"/>
</dbReference>
<feature type="signal peptide" evidence="3">
    <location>
        <begin position="1"/>
        <end position="19"/>
    </location>
</feature>
<feature type="chain" id="PRO_5016373885" evidence="3">
    <location>
        <begin position="20"/>
        <end position="371"/>
    </location>
</feature>
<dbReference type="GO" id="GO:0015562">
    <property type="term" value="F:efflux transmembrane transporter activity"/>
    <property type="evidence" value="ECO:0007669"/>
    <property type="project" value="TreeGrafter"/>
</dbReference>
<dbReference type="Pfam" id="PF25975">
    <property type="entry name" value="CzcB_C"/>
    <property type="match status" value="1"/>
</dbReference>
<dbReference type="PANTHER" id="PTHR30469">
    <property type="entry name" value="MULTIDRUG RESISTANCE PROTEIN MDTA"/>
    <property type="match status" value="1"/>
</dbReference>
<dbReference type="EMBL" id="QJKI01000028">
    <property type="protein sequence ID" value="PXX75086.1"/>
    <property type="molecule type" value="Genomic_DNA"/>
</dbReference>
<keyword evidence="7" id="KW-1185">Reference proteome</keyword>
<evidence type="ECO:0000259" key="4">
    <source>
        <dbReference type="Pfam" id="PF25917"/>
    </source>
</evidence>
<evidence type="ECO:0000313" key="6">
    <source>
        <dbReference type="EMBL" id="PXX75086.1"/>
    </source>
</evidence>
<dbReference type="AlphaFoldDB" id="A0A318KDN7"/>
<feature type="region of interest" description="Disordered" evidence="2">
    <location>
        <begin position="348"/>
        <end position="371"/>
    </location>
</feature>
<dbReference type="PROSITE" id="PS51257">
    <property type="entry name" value="PROKAR_LIPOPROTEIN"/>
    <property type="match status" value="1"/>
</dbReference>
<dbReference type="Gene3D" id="2.40.50.100">
    <property type="match status" value="1"/>
</dbReference>
<dbReference type="Gene3D" id="2.40.420.20">
    <property type="match status" value="1"/>
</dbReference>
<dbReference type="InterPro" id="IPR058625">
    <property type="entry name" value="MdtA-like_BSH"/>
</dbReference>
<comment type="caution">
    <text evidence="6">The sequence shown here is derived from an EMBL/GenBank/DDBJ whole genome shotgun (WGS) entry which is preliminary data.</text>
</comment>
<dbReference type="InterPro" id="IPR058649">
    <property type="entry name" value="CzcB_C"/>
</dbReference>
<dbReference type="Gene3D" id="2.40.30.170">
    <property type="match status" value="1"/>
</dbReference>
<evidence type="ECO:0000256" key="1">
    <source>
        <dbReference type="ARBA" id="ARBA00009477"/>
    </source>
</evidence>
<evidence type="ECO:0000256" key="2">
    <source>
        <dbReference type="SAM" id="MobiDB-lite"/>
    </source>
</evidence>
<protein>
    <submittedName>
        <fullName evidence="6">RND family efflux transporter MFP subunit</fullName>
    </submittedName>
</protein>
<evidence type="ECO:0000313" key="7">
    <source>
        <dbReference type="Proteomes" id="UP000247555"/>
    </source>
</evidence>
<comment type="similarity">
    <text evidence="1">Belongs to the membrane fusion protein (MFP) (TC 8.A.1) family.</text>
</comment>
<dbReference type="Proteomes" id="UP000247555">
    <property type="component" value="Unassembled WGS sequence"/>
</dbReference>
<keyword evidence="3" id="KW-0732">Signal</keyword>
<feature type="domain" description="Multidrug resistance protein MdtA-like barrel-sandwich hybrid" evidence="4">
    <location>
        <begin position="64"/>
        <end position="199"/>
    </location>
</feature>
<name>A0A318KDN7_9NEIS</name>
<evidence type="ECO:0000259" key="5">
    <source>
        <dbReference type="Pfam" id="PF25975"/>
    </source>
</evidence>
<dbReference type="InterPro" id="IPR006143">
    <property type="entry name" value="RND_pump_MFP"/>
</dbReference>